<dbReference type="CDD" id="cd07114">
    <property type="entry name" value="ALDH_DhaS"/>
    <property type="match status" value="1"/>
</dbReference>
<sequence>MREFQQYIDGCFENAKQTFESIDPATQIPWARMPRAGAKDVDRAVNAAHRALNDPAWADLTATQRGRLLFHLADLLEQAAPELAELETRDTGKIIRETRSQIAYIAEYYRYYGGLADKLDGRYISIDKTDTEAYQRREPIGVVAAIVPWNSQLFLSAVKLAPALAAGCTVVLKASEEAPAPLLGFACLVHEAGFPPGVVSILTGFGDDCGRILTSHPLVARIAFTGGPETARHVVRNSANNLAYTTLELGGKSPVIVFPDADLDSTVNALIAGIFAASGQSCVAGSRLLAHRDVIEPLLERLKERARAIRIGSPHDMETEFGPLATQRQREHIQDLIARSLDAGATLITGGKIPEAFSEGFYFEPTILLCDRPEIPCLKEEFFGPVLSVLPFDDEQDALAKANDTPFGLASGIFTRDLARAKRVSAHIRAGVVWINTYRMISPLMPFGGYGLSGLGREGGSEAMLDYTRIKSVWIRTSDDPISDPFVMR</sequence>
<name>A0AAP9ET33_GLUTH</name>
<comment type="similarity">
    <text evidence="1 4">Belongs to the aldehyde dehydrogenase family.</text>
</comment>
<dbReference type="Proteomes" id="UP000323560">
    <property type="component" value="Chromosome"/>
</dbReference>
<dbReference type="RefSeq" id="WP_148620627.1">
    <property type="nucleotide sequence ID" value="NZ_CP043043.1"/>
</dbReference>
<dbReference type="InterPro" id="IPR015590">
    <property type="entry name" value="Aldehyde_DH_dom"/>
</dbReference>
<dbReference type="EMBL" id="CP043043">
    <property type="protein sequence ID" value="QEH96866.1"/>
    <property type="molecule type" value="Genomic_DNA"/>
</dbReference>
<evidence type="ECO:0000256" key="1">
    <source>
        <dbReference type="ARBA" id="ARBA00009986"/>
    </source>
</evidence>
<feature type="domain" description="Aldehyde dehydrogenase" evidence="5">
    <location>
        <begin position="15"/>
        <end position="473"/>
    </location>
</feature>
<dbReference type="AlphaFoldDB" id="A0AAP9ET33"/>
<protein>
    <submittedName>
        <fullName evidence="6">Aldehyde dehydrogenase</fullName>
    </submittedName>
</protein>
<dbReference type="KEGG" id="gti:FXF46_11645"/>
<dbReference type="InterPro" id="IPR016160">
    <property type="entry name" value="Ald_DH_CS_CYS"/>
</dbReference>
<evidence type="ECO:0000256" key="3">
    <source>
        <dbReference type="PROSITE-ProRule" id="PRU10007"/>
    </source>
</evidence>
<dbReference type="PROSITE" id="PS00687">
    <property type="entry name" value="ALDEHYDE_DEHYDR_GLU"/>
    <property type="match status" value="1"/>
</dbReference>
<reference evidence="6 7" key="1">
    <citation type="submission" date="2019-08" db="EMBL/GenBank/DDBJ databases">
        <title>Gluconobacter frateurii HD924 genome.</title>
        <authorList>
            <person name="Liu Y."/>
            <person name="Zhang P."/>
        </authorList>
    </citation>
    <scope>NUCLEOTIDE SEQUENCE [LARGE SCALE GENOMIC DNA]</scope>
    <source>
        <strain evidence="6 7">HD924</strain>
    </source>
</reference>
<proteinExistence type="inferred from homology"/>
<dbReference type="PROSITE" id="PS00070">
    <property type="entry name" value="ALDEHYDE_DEHYDR_CYS"/>
    <property type="match status" value="1"/>
</dbReference>
<dbReference type="GO" id="GO:0016620">
    <property type="term" value="F:oxidoreductase activity, acting on the aldehyde or oxo group of donors, NAD or NADP as acceptor"/>
    <property type="evidence" value="ECO:0007669"/>
    <property type="project" value="InterPro"/>
</dbReference>
<dbReference type="Gene3D" id="3.40.605.10">
    <property type="entry name" value="Aldehyde Dehydrogenase, Chain A, domain 1"/>
    <property type="match status" value="1"/>
</dbReference>
<dbReference type="InterPro" id="IPR016161">
    <property type="entry name" value="Ald_DH/histidinol_DH"/>
</dbReference>
<evidence type="ECO:0000313" key="6">
    <source>
        <dbReference type="EMBL" id="QEH96866.1"/>
    </source>
</evidence>
<feature type="active site" evidence="3">
    <location>
        <position position="248"/>
    </location>
</feature>
<dbReference type="FunFam" id="3.40.605.10:FF:000007">
    <property type="entry name" value="NAD/NADP-dependent betaine aldehyde dehydrogenase"/>
    <property type="match status" value="1"/>
</dbReference>
<dbReference type="InterPro" id="IPR016162">
    <property type="entry name" value="Ald_DH_N"/>
</dbReference>
<dbReference type="SUPFAM" id="SSF53720">
    <property type="entry name" value="ALDH-like"/>
    <property type="match status" value="1"/>
</dbReference>
<evidence type="ECO:0000256" key="4">
    <source>
        <dbReference type="RuleBase" id="RU003345"/>
    </source>
</evidence>
<dbReference type="Pfam" id="PF00171">
    <property type="entry name" value="Aldedh"/>
    <property type="match status" value="1"/>
</dbReference>
<keyword evidence="2 4" id="KW-0560">Oxidoreductase</keyword>
<evidence type="ECO:0000259" key="5">
    <source>
        <dbReference type="Pfam" id="PF00171"/>
    </source>
</evidence>
<dbReference type="Gene3D" id="3.40.309.10">
    <property type="entry name" value="Aldehyde Dehydrogenase, Chain A, domain 2"/>
    <property type="match status" value="1"/>
</dbReference>
<dbReference type="FunFam" id="3.40.309.10:FF:000012">
    <property type="entry name" value="Betaine aldehyde dehydrogenase"/>
    <property type="match status" value="1"/>
</dbReference>
<evidence type="ECO:0000313" key="7">
    <source>
        <dbReference type="Proteomes" id="UP000323560"/>
    </source>
</evidence>
<dbReference type="InterPro" id="IPR029510">
    <property type="entry name" value="Ald_DH_CS_GLU"/>
</dbReference>
<evidence type="ECO:0000256" key="2">
    <source>
        <dbReference type="ARBA" id="ARBA00023002"/>
    </source>
</evidence>
<dbReference type="InterPro" id="IPR016163">
    <property type="entry name" value="Ald_DH_C"/>
</dbReference>
<dbReference type="PANTHER" id="PTHR11699">
    <property type="entry name" value="ALDEHYDE DEHYDROGENASE-RELATED"/>
    <property type="match status" value="1"/>
</dbReference>
<gene>
    <name evidence="6" type="ORF">FXF46_11645</name>
</gene>
<organism evidence="6 7">
    <name type="scientific">Gluconobacter thailandicus</name>
    <dbReference type="NCBI Taxonomy" id="257438"/>
    <lineage>
        <taxon>Bacteria</taxon>
        <taxon>Pseudomonadati</taxon>
        <taxon>Pseudomonadota</taxon>
        <taxon>Alphaproteobacteria</taxon>
        <taxon>Acetobacterales</taxon>
        <taxon>Acetobacteraceae</taxon>
        <taxon>Gluconobacter</taxon>
    </lineage>
</organism>
<accession>A0AAP9ET33</accession>